<dbReference type="Pfam" id="PF08501">
    <property type="entry name" value="Shikimate_dh_N"/>
    <property type="match status" value="1"/>
</dbReference>
<protein>
    <recommendedName>
        <fullName evidence="4">Shikimate dehydrogenase (NADP(+))</fullName>
        <shortName evidence="4">SDH</shortName>
        <ecNumber evidence="4">1.1.1.25</ecNumber>
    </recommendedName>
</protein>
<proteinExistence type="inferred from homology"/>
<comment type="caution">
    <text evidence="6">The sequence shown here is derived from an EMBL/GenBank/DDBJ whole genome shotgun (WGS) entry which is preliminary data.</text>
</comment>
<feature type="binding site" evidence="4">
    <location>
        <position position="255"/>
    </location>
    <ligand>
        <name>shikimate</name>
        <dbReference type="ChEBI" id="CHEBI:36208"/>
    </ligand>
</feature>
<dbReference type="PANTHER" id="PTHR21089:SF1">
    <property type="entry name" value="BIFUNCTIONAL 3-DEHYDROQUINATE DEHYDRATASE_SHIKIMATE DEHYDROGENASE, CHLOROPLASTIC"/>
    <property type="match status" value="1"/>
</dbReference>
<gene>
    <name evidence="4 6" type="primary">aroE</name>
    <name evidence="6" type="ORF">GCM10010923_24040</name>
</gene>
<evidence type="ECO:0000259" key="5">
    <source>
        <dbReference type="Pfam" id="PF08501"/>
    </source>
</evidence>
<comment type="subunit">
    <text evidence="4">Homodimer.</text>
</comment>
<dbReference type="CDD" id="cd01065">
    <property type="entry name" value="NAD_bind_Shikimate_DH"/>
    <property type="match status" value="1"/>
</dbReference>
<dbReference type="RefSeq" id="WP_188642924.1">
    <property type="nucleotide sequence ID" value="NZ_BMID01000001.1"/>
</dbReference>
<evidence type="ECO:0000256" key="2">
    <source>
        <dbReference type="ARBA" id="ARBA00023002"/>
    </source>
</evidence>
<evidence type="ECO:0000256" key="3">
    <source>
        <dbReference type="ARBA" id="ARBA00023141"/>
    </source>
</evidence>
<keyword evidence="3 4" id="KW-0057">Aromatic amino acid biosynthesis</keyword>
<keyword evidence="4" id="KW-0521">NADP</keyword>
<dbReference type="EMBL" id="BMID01000001">
    <property type="protein sequence ID" value="GGA12462.1"/>
    <property type="molecule type" value="Genomic_DNA"/>
</dbReference>
<comment type="pathway">
    <text evidence="1 4">Metabolic intermediate biosynthesis; chorismate biosynthesis; chorismate from D-erythrose 4-phosphate and phosphoenolpyruvate: step 4/7.</text>
</comment>
<dbReference type="HAMAP" id="MF_00222">
    <property type="entry name" value="Shikimate_DH_AroE"/>
    <property type="match status" value="1"/>
</dbReference>
<dbReference type="InterPro" id="IPR036291">
    <property type="entry name" value="NAD(P)-bd_dom_sf"/>
</dbReference>
<evidence type="ECO:0000313" key="7">
    <source>
        <dbReference type="Proteomes" id="UP000603317"/>
    </source>
</evidence>
<dbReference type="SUPFAM" id="SSF51735">
    <property type="entry name" value="NAD(P)-binding Rossmann-fold domains"/>
    <property type="match status" value="1"/>
</dbReference>
<comment type="caution">
    <text evidence="4">Lacks conserved residue(s) required for the propagation of feature annotation.</text>
</comment>
<comment type="catalytic activity">
    <reaction evidence="4">
        <text>shikimate + NADP(+) = 3-dehydroshikimate + NADPH + H(+)</text>
        <dbReference type="Rhea" id="RHEA:17737"/>
        <dbReference type="ChEBI" id="CHEBI:15378"/>
        <dbReference type="ChEBI" id="CHEBI:16630"/>
        <dbReference type="ChEBI" id="CHEBI:36208"/>
        <dbReference type="ChEBI" id="CHEBI:57783"/>
        <dbReference type="ChEBI" id="CHEBI:58349"/>
        <dbReference type="EC" id="1.1.1.25"/>
    </reaction>
</comment>
<accession>A0ABQ1FHN2</accession>
<dbReference type="EC" id="1.1.1.25" evidence="4"/>
<sequence>MTYAEVIGDPITQSKSPAIHAHWLARSNTKGEYRAHHVTSDELASYFAQRRADPEWSGCNVTMPHKLSVAAHCDRLDPLAEAVGAVNLVVREGEELVGYNVDGPGFLEPLRDRLAQPHLFRMARLLGTGGAARAIALALAHEGFTLVVAGRDPGKSLRMIEALDLPGDHHAAALGQFAQITDFPFDEREGCCDLVINTTPLGMEGFPDLPFDTSHAPPGSVFYDIVTHPIDTPFLRAARRAGFEALDGRAMLLGQAALSFEKLFGEAPDRSADDALRELLA</sequence>
<feature type="active site" description="Proton acceptor" evidence="4">
    <location>
        <position position="66"/>
    </location>
</feature>
<keyword evidence="2 4" id="KW-0560">Oxidoreductase</keyword>
<feature type="binding site" evidence="4">
    <location>
        <position position="225"/>
    </location>
    <ligand>
        <name>NADP(+)</name>
        <dbReference type="ChEBI" id="CHEBI:58349"/>
    </ligand>
</feature>
<organism evidence="6 7">
    <name type="scientific">Blastomonas marina</name>
    <dbReference type="NCBI Taxonomy" id="1867408"/>
    <lineage>
        <taxon>Bacteria</taxon>
        <taxon>Pseudomonadati</taxon>
        <taxon>Pseudomonadota</taxon>
        <taxon>Alphaproteobacteria</taxon>
        <taxon>Sphingomonadales</taxon>
        <taxon>Sphingomonadaceae</taxon>
        <taxon>Blastomonas</taxon>
    </lineage>
</organism>
<feature type="binding site" evidence="4">
    <location>
        <position position="87"/>
    </location>
    <ligand>
        <name>shikimate</name>
        <dbReference type="ChEBI" id="CHEBI:36208"/>
    </ligand>
</feature>
<comment type="similarity">
    <text evidence="4">Belongs to the shikimate dehydrogenase family.</text>
</comment>
<keyword evidence="7" id="KW-1185">Reference proteome</keyword>
<evidence type="ECO:0000256" key="4">
    <source>
        <dbReference type="HAMAP-Rule" id="MF_00222"/>
    </source>
</evidence>
<comment type="function">
    <text evidence="4">Involved in the biosynthesis of the chorismate, which leads to the biosynthesis of aromatic amino acids. Catalyzes the reversible NADPH linked reduction of 3-dehydroshikimate (DHSA) to yield shikimate (SA).</text>
</comment>
<dbReference type="Proteomes" id="UP000603317">
    <property type="component" value="Unassembled WGS sequence"/>
</dbReference>
<dbReference type="InterPro" id="IPR013708">
    <property type="entry name" value="Shikimate_DH-bd_N"/>
</dbReference>
<keyword evidence="4" id="KW-0028">Amino-acid biosynthesis</keyword>
<evidence type="ECO:0000256" key="1">
    <source>
        <dbReference type="ARBA" id="ARBA00004871"/>
    </source>
</evidence>
<reference evidence="7" key="1">
    <citation type="journal article" date="2019" name="Int. J. Syst. Evol. Microbiol.">
        <title>The Global Catalogue of Microorganisms (GCM) 10K type strain sequencing project: providing services to taxonomists for standard genome sequencing and annotation.</title>
        <authorList>
            <consortium name="The Broad Institute Genomics Platform"/>
            <consortium name="The Broad Institute Genome Sequencing Center for Infectious Disease"/>
            <person name="Wu L."/>
            <person name="Ma J."/>
        </authorList>
    </citation>
    <scope>NUCLEOTIDE SEQUENCE [LARGE SCALE GENOMIC DNA]</scope>
    <source>
        <strain evidence="7">CGMCC 1.15297</strain>
    </source>
</reference>
<name>A0ABQ1FHN2_9SPHN</name>
<feature type="binding site" evidence="4">
    <location>
        <position position="102"/>
    </location>
    <ligand>
        <name>shikimate</name>
        <dbReference type="ChEBI" id="CHEBI:36208"/>
    </ligand>
</feature>
<feature type="binding site" evidence="4">
    <location>
        <position position="62"/>
    </location>
    <ligand>
        <name>shikimate</name>
        <dbReference type="ChEBI" id="CHEBI:36208"/>
    </ligand>
</feature>
<feature type="binding site" evidence="4">
    <location>
        <position position="248"/>
    </location>
    <ligand>
        <name>NADP(+)</name>
        <dbReference type="ChEBI" id="CHEBI:58349"/>
    </ligand>
</feature>
<dbReference type="PANTHER" id="PTHR21089">
    <property type="entry name" value="SHIKIMATE DEHYDROGENASE"/>
    <property type="match status" value="1"/>
</dbReference>
<feature type="domain" description="Shikimate dehydrogenase substrate binding N-terminal" evidence="5">
    <location>
        <begin position="6"/>
        <end position="89"/>
    </location>
</feature>
<evidence type="ECO:0000313" key="6">
    <source>
        <dbReference type="EMBL" id="GGA12462.1"/>
    </source>
</evidence>
<feature type="binding site" evidence="4">
    <location>
        <begin position="14"/>
        <end position="16"/>
    </location>
    <ligand>
        <name>shikimate</name>
        <dbReference type="ChEBI" id="CHEBI:36208"/>
    </ligand>
</feature>
<dbReference type="InterPro" id="IPR022893">
    <property type="entry name" value="Shikimate_DH_fam"/>
</dbReference>
<dbReference type="InterPro" id="IPR046346">
    <property type="entry name" value="Aminoacid_DH-like_N_sf"/>
</dbReference>
<dbReference type="SUPFAM" id="SSF53223">
    <property type="entry name" value="Aminoacid dehydrogenase-like, N-terminal domain"/>
    <property type="match status" value="1"/>
</dbReference>
<dbReference type="Gene3D" id="3.40.50.720">
    <property type="entry name" value="NAD(P)-binding Rossmann-like Domain"/>
    <property type="match status" value="1"/>
</dbReference>
<dbReference type="Gene3D" id="3.40.50.10860">
    <property type="entry name" value="Leucine Dehydrogenase, chain A, domain 1"/>
    <property type="match status" value="1"/>
</dbReference>